<dbReference type="EMBL" id="JANBUW010000036">
    <property type="protein sequence ID" value="KAJ2850314.1"/>
    <property type="molecule type" value="Genomic_DNA"/>
</dbReference>
<dbReference type="Gene3D" id="3.10.129.10">
    <property type="entry name" value="Hotdog Thioesterase"/>
    <property type="match status" value="1"/>
</dbReference>
<dbReference type="OrthoDB" id="5581960at2759"/>
<reference evidence="1" key="1">
    <citation type="submission" date="2022-07" db="EMBL/GenBank/DDBJ databases">
        <title>Phylogenomic reconstructions and comparative analyses of Kickxellomycotina fungi.</title>
        <authorList>
            <person name="Reynolds N.K."/>
            <person name="Stajich J.E."/>
            <person name="Barry K."/>
            <person name="Grigoriev I.V."/>
            <person name="Crous P."/>
            <person name="Smith M.E."/>
        </authorList>
    </citation>
    <scope>NUCLEOTIDE SEQUENCE</scope>
    <source>
        <strain evidence="1">NRRL 1566</strain>
    </source>
</reference>
<dbReference type="AlphaFoldDB" id="A0A9W8IAI0"/>
<organism evidence="1 2">
    <name type="scientific">Coemansia brasiliensis</name>
    <dbReference type="NCBI Taxonomy" id="2650707"/>
    <lineage>
        <taxon>Eukaryota</taxon>
        <taxon>Fungi</taxon>
        <taxon>Fungi incertae sedis</taxon>
        <taxon>Zoopagomycota</taxon>
        <taxon>Kickxellomycotina</taxon>
        <taxon>Kickxellomycetes</taxon>
        <taxon>Kickxellales</taxon>
        <taxon>Kickxellaceae</taxon>
        <taxon>Coemansia</taxon>
    </lineage>
</organism>
<evidence type="ECO:0000313" key="2">
    <source>
        <dbReference type="Proteomes" id="UP001139887"/>
    </source>
</evidence>
<dbReference type="InterPro" id="IPR029069">
    <property type="entry name" value="HotDog_dom_sf"/>
</dbReference>
<evidence type="ECO:0000313" key="1">
    <source>
        <dbReference type="EMBL" id="KAJ2850314.1"/>
    </source>
</evidence>
<accession>A0A9W8IAI0</accession>
<gene>
    <name evidence="1" type="ORF">IWW36_002000</name>
</gene>
<dbReference type="Proteomes" id="UP001139887">
    <property type="component" value="Unassembled WGS sequence"/>
</dbReference>
<protein>
    <submittedName>
        <fullName evidence="1">Uncharacterized protein</fullName>
    </submittedName>
</protein>
<keyword evidence="2" id="KW-1185">Reference proteome</keyword>
<comment type="caution">
    <text evidence="1">The sequence shown here is derived from an EMBL/GenBank/DDBJ whole genome shotgun (WGS) entry which is preliminary data.</text>
</comment>
<name>A0A9W8IAI0_9FUNG</name>
<dbReference type="SUPFAM" id="SSF54637">
    <property type="entry name" value="Thioesterase/thiol ester dehydrase-isomerase"/>
    <property type="match status" value="1"/>
</dbReference>
<sequence length="152" mass="16823">MKEFIDKINEGYDFANKFLHYGMDIRPKVTWVDSQTGQFIAEWLVTSDFIDQNHCIDEGVLGTVTDNTTAMLIGSILCDRGKSVSTSISVQAVAPIKPNTVVEIVCAIASKTSKQPHATATFRDKQIPQKIYGRGAHTKFFKAGLSESQPRL</sequence>
<proteinExistence type="predicted"/>